<dbReference type="Gene3D" id="1.10.3720.10">
    <property type="entry name" value="MetI-like"/>
    <property type="match status" value="1"/>
</dbReference>
<evidence type="ECO:0000256" key="3">
    <source>
        <dbReference type="ARBA" id="ARBA00022692"/>
    </source>
</evidence>
<protein>
    <recommendedName>
        <fullName evidence="8">ABC transmembrane type-1 domain-containing protein</fullName>
    </recommendedName>
</protein>
<dbReference type="PROSITE" id="PS50928">
    <property type="entry name" value="ABC_TM1"/>
    <property type="match status" value="1"/>
</dbReference>
<evidence type="ECO:0000256" key="4">
    <source>
        <dbReference type="ARBA" id="ARBA00022989"/>
    </source>
</evidence>
<feature type="transmembrane region" description="Helical" evidence="6">
    <location>
        <begin position="82"/>
        <end position="101"/>
    </location>
</feature>
<feature type="transmembrane region" description="Helical" evidence="6">
    <location>
        <begin position="237"/>
        <end position="260"/>
    </location>
</feature>
<dbReference type="EMBL" id="CADCUF010000155">
    <property type="protein sequence ID" value="CAA9334835.1"/>
    <property type="molecule type" value="Genomic_DNA"/>
</dbReference>
<dbReference type="GO" id="GO:0055085">
    <property type="term" value="P:transmembrane transport"/>
    <property type="evidence" value="ECO:0007669"/>
    <property type="project" value="InterPro"/>
</dbReference>
<dbReference type="PANTHER" id="PTHR30177:SF4">
    <property type="entry name" value="OSMOPROTECTANT IMPORT PERMEASE PROTEIN OSMW"/>
    <property type="match status" value="1"/>
</dbReference>
<name>A0A6J4LKS6_9ACTN</name>
<keyword evidence="2 6" id="KW-0813">Transport</keyword>
<keyword evidence="3 6" id="KW-0812">Transmembrane</keyword>
<feature type="region of interest" description="Disordered" evidence="7">
    <location>
        <begin position="1"/>
        <end position="24"/>
    </location>
</feature>
<dbReference type="SUPFAM" id="SSF161098">
    <property type="entry name" value="MetI-like"/>
    <property type="match status" value="1"/>
</dbReference>
<evidence type="ECO:0000256" key="1">
    <source>
        <dbReference type="ARBA" id="ARBA00004141"/>
    </source>
</evidence>
<dbReference type="InterPro" id="IPR051204">
    <property type="entry name" value="ABC_transp_perm/SBD"/>
</dbReference>
<dbReference type="Pfam" id="PF00528">
    <property type="entry name" value="BPD_transp_1"/>
    <property type="match status" value="1"/>
</dbReference>
<reference evidence="9" key="1">
    <citation type="submission" date="2020-02" db="EMBL/GenBank/DDBJ databases">
        <authorList>
            <person name="Meier V. D."/>
        </authorList>
    </citation>
    <scope>NUCLEOTIDE SEQUENCE</scope>
    <source>
        <strain evidence="9">AVDCRST_MAG24</strain>
    </source>
</reference>
<dbReference type="InterPro" id="IPR035906">
    <property type="entry name" value="MetI-like_sf"/>
</dbReference>
<evidence type="ECO:0000313" key="9">
    <source>
        <dbReference type="EMBL" id="CAA9334835.1"/>
    </source>
</evidence>
<comment type="subcellular location">
    <subcellularLocation>
        <location evidence="6">Cell membrane</location>
        <topology evidence="6">Multi-pass membrane protein</topology>
    </subcellularLocation>
    <subcellularLocation>
        <location evidence="1">Membrane</location>
        <topology evidence="1">Multi-pass membrane protein</topology>
    </subcellularLocation>
</comment>
<feature type="transmembrane region" description="Helical" evidence="6">
    <location>
        <begin position="207"/>
        <end position="230"/>
    </location>
</feature>
<sequence length="269" mass="28280">MTDLSAATTAQPVPTTTGNVGPVIGAPSRHRSLSGYLFMPLFVVTSLVVLYLVVRSRELSSGEERVLTADNVLDALKVHLEITAISTVLVLAIALPLGVLLTRSFARPITPPAIAVFNVGQAVPSIGLIAIFAVAWDIGFWPVIVALVAYTVLPVLRNTMVGLRQVDPSVIESARGMGMTKRRVLTRIELPLAVPIIMAGLRTALTINVGTATLGAFVGVDTLGVLIVAGQVQNRQLITVVGGILVAALALLIDYLASIAEDALRPRGL</sequence>
<feature type="transmembrane region" description="Helical" evidence="6">
    <location>
        <begin position="113"/>
        <end position="132"/>
    </location>
</feature>
<proteinExistence type="inferred from homology"/>
<feature type="transmembrane region" description="Helical" evidence="6">
    <location>
        <begin position="138"/>
        <end position="156"/>
    </location>
</feature>
<keyword evidence="4 6" id="KW-1133">Transmembrane helix</keyword>
<feature type="transmembrane region" description="Helical" evidence="6">
    <location>
        <begin position="184"/>
        <end position="201"/>
    </location>
</feature>
<feature type="compositionally biased region" description="Low complexity" evidence="7">
    <location>
        <begin position="1"/>
        <end position="17"/>
    </location>
</feature>
<organism evidence="9">
    <name type="scientific">uncultured Nocardioidaceae bacterium</name>
    <dbReference type="NCBI Taxonomy" id="253824"/>
    <lineage>
        <taxon>Bacteria</taxon>
        <taxon>Bacillati</taxon>
        <taxon>Actinomycetota</taxon>
        <taxon>Actinomycetes</taxon>
        <taxon>Propionibacteriales</taxon>
        <taxon>Nocardioidaceae</taxon>
        <taxon>environmental samples</taxon>
    </lineage>
</organism>
<feature type="transmembrane region" description="Helical" evidence="6">
    <location>
        <begin position="36"/>
        <end position="54"/>
    </location>
</feature>
<dbReference type="CDD" id="cd06261">
    <property type="entry name" value="TM_PBP2"/>
    <property type="match status" value="1"/>
</dbReference>
<dbReference type="GO" id="GO:0031460">
    <property type="term" value="P:glycine betaine transport"/>
    <property type="evidence" value="ECO:0007669"/>
    <property type="project" value="TreeGrafter"/>
</dbReference>
<evidence type="ECO:0000256" key="6">
    <source>
        <dbReference type="RuleBase" id="RU363032"/>
    </source>
</evidence>
<evidence type="ECO:0000256" key="2">
    <source>
        <dbReference type="ARBA" id="ARBA00022448"/>
    </source>
</evidence>
<dbReference type="PANTHER" id="PTHR30177">
    <property type="entry name" value="GLYCINE BETAINE/L-PROLINE TRANSPORT SYSTEM PERMEASE PROTEIN PROW"/>
    <property type="match status" value="1"/>
</dbReference>
<evidence type="ECO:0000256" key="5">
    <source>
        <dbReference type="ARBA" id="ARBA00023136"/>
    </source>
</evidence>
<dbReference type="GO" id="GO:0005886">
    <property type="term" value="C:plasma membrane"/>
    <property type="evidence" value="ECO:0007669"/>
    <property type="project" value="UniProtKB-SubCell"/>
</dbReference>
<dbReference type="AlphaFoldDB" id="A0A6J4LKS6"/>
<keyword evidence="5 6" id="KW-0472">Membrane</keyword>
<evidence type="ECO:0000256" key="7">
    <source>
        <dbReference type="SAM" id="MobiDB-lite"/>
    </source>
</evidence>
<comment type="similarity">
    <text evidence="6">Belongs to the binding-protein-dependent transport system permease family.</text>
</comment>
<gene>
    <name evidence="9" type="ORF">AVDCRST_MAG24-990</name>
</gene>
<accession>A0A6J4LKS6</accession>
<dbReference type="InterPro" id="IPR000515">
    <property type="entry name" value="MetI-like"/>
</dbReference>
<evidence type="ECO:0000259" key="8">
    <source>
        <dbReference type="PROSITE" id="PS50928"/>
    </source>
</evidence>
<feature type="domain" description="ABC transmembrane type-1" evidence="8">
    <location>
        <begin position="76"/>
        <end position="257"/>
    </location>
</feature>